<protein>
    <recommendedName>
        <fullName evidence="4">Secreted protein</fullName>
    </recommendedName>
</protein>
<name>K0UGD1_MYCVA</name>
<feature type="signal peptide" evidence="1">
    <location>
        <begin position="1"/>
        <end position="22"/>
    </location>
</feature>
<evidence type="ECO:0008006" key="4">
    <source>
        <dbReference type="Google" id="ProtNLM"/>
    </source>
</evidence>
<evidence type="ECO:0000313" key="2">
    <source>
        <dbReference type="EMBL" id="EJZ06322.1"/>
    </source>
</evidence>
<evidence type="ECO:0000313" key="3">
    <source>
        <dbReference type="Proteomes" id="UP000006072"/>
    </source>
</evidence>
<reference evidence="2 3" key="1">
    <citation type="journal article" date="2012" name="J. Bacteriol.">
        <title>Complete Genome Sequence of Mycobacterium vaccae Type Strain ATCC 25954.</title>
        <authorList>
            <person name="Ho Y.S."/>
            <person name="Adroub S.A."/>
            <person name="Abadi M."/>
            <person name="Al Alwan B."/>
            <person name="Alkhateeb R."/>
            <person name="Gao G."/>
            <person name="Ragab A."/>
            <person name="Ali S."/>
            <person name="van Soolingen D."/>
            <person name="Bitter W."/>
            <person name="Pain A."/>
            <person name="Abdallah A.M."/>
        </authorList>
    </citation>
    <scope>NUCLEOTIDE SEQUENCE [LARGE SCALE GENOMIC DNA]</scope>
    <source>
        <strain evidence="2 3">ATCC 25954</strain>
    </source>
</reference>
<keyword evidence="3" id="KW-1185">Reference proteome</keyword>
<sequence>MFRTFAVLAATASLLGSTTAVAAAQPAPPAACDYELSAPTVVNVSGTDMVTATVTTRGCDGATTYSTTACLQMQGDGGPGLCAQGPGIVPAQVFFQPYRPGSTYIATGRGCATKGNPPQKYCQESGPRTATL</sequence>
<feature type="chain" id="PRO_5039338126" description="Secreted protein" evidence="1">
    <location>
        <begin position="23"/>
        <end position="132"/>
    </location>
</feature>
<gene>
    <name evidence="2" type="ORF">MVAC_22315</name>
</gene>
<dbReference type="AlphaFoldDB" id="K0UGD1"/>
<comment type="caution">
    <text evidence="2">The sequence shown here is derived from an EMBL/GenBank/DDBJ whole genome shotgun (WGS) entry which is preliminary data.</text>
</comment>
<proteinExistence type="predicted"/>
<dbReference type="Proteomes" id="UP000006072">
    <property type="component" value="Unassembled WGS sequence"/>
</dbReference>
<dbReference type="PATRIC" id="fig|1194972.3.peg.4449"/>
<dbReference type="eggNOG" id="ENOG5031Q02">
    <property type="taxonomic scope" value="Bacteria"/>
</dbReference>
<evidence type="ECO:0000256" key="1">
    <source>
        <dbReference type="SAM" id="SignalP"/>
    </source>
</evidence>
<dbReference type="HOGENOM" id="CLU_1914792_0_0_11"/>
<organism evidence="2 3">
    <name type="scientific">Mycolicibacterium vaccae ATCC 25954</name>
    <dbReference type="NCBI Taxonomy" id="1194972"/>
    <lineage>
        <taxon>Bacteria</taxon>
        <taxon>Bacillati</taxon>
        <taxon>Actinomycetota</taxon>
        <taxon>Actinomycetes</taxon>
        <taxon>Mycobacteriales</taxon>
        <taxon>Mycobacteriaceae</taxon>
        <taxon>Mycolicibacterium</taxon>
    </lineage>
</organism>
<dbReference type="RefSeq" id="WP_003932355.1">
    <property type="nucleotide sequence ID" value="NZ_JH814696.1"/>
</dbReference>
<accession>K0UGD1</accession>
<keyword evidence="1" id="KW-0732">Signal</keyword>
<dbReference type="EMBL" id="ALQA01000060">
    <property type="protein sequence ID" value="EJZ06322.1"/>
    <property type="molecule type" value="Genomic_DNA"/>
</dbReference>